<dbReference type="InterPro" id="IPR033437">
    <property type="entry name" value="DUF5130"/>
</dbReference>
<organism evidence="1 2">
    <name type="scientific">Microlunatus parietis</name>
    <dbReference type="NCBI Taxonomy" id="682979"/>
    <lineage>
        <taxon>Bacteria</taxon>
        <taxon>Bacillati</taxon>
        <taxon>Actinomycetota</taxon>
        <taxon>Actinomycetes</taxon>
        <taxon>Propionibacteriales</taxon>
        <taxon>Propionibacteriaceae</taxon>
        <taxon>Microlunatus</taxon>
    </lineage>
</organism>
<keyword evidence="2" id="KW-1185">Reference proteome</keyword>
<dbReference type="RefSeq" id="WP_179749384.1">
    <property type="nucleotide sequence ID" value="NZ_JACCBU010000001.1"/>
</dbReference>
<dbReference type="AlphaFoldDB" id="A0A7Y9LBS9"/>
<dbReference type="Proteomes" id="UP000569914">
    <property type="component" value="Unassembled WGS sequence"/>
</dbReference>
<protein>
    <submittedName>
        <fullName evidence="1">Putative membrane protein YgcG</fullName>
    </submittedName>
</protein>
<comment type="caution">
    <text evidence="1">The sequence shown here is derived from an EMBL/GenBank/DDBJ whole genome shotgun (WGS) entry which is preliminary data.</text>
</comment>
<dbReference type="Gene3D" id="3.10.310.50">
    <property type="match status" value="1"/>
</dbReference>
<reference evidence="1 2" key="1">
    <citation type="submission" date="2020-07" db="EMBL/GenBank/DDBJ databases">
        <title>Sequencing the genomes of 1000 actinobacteria strains.</title>
        <authorList>
            <person name="Klenk H.-P."/>
        </authorList>
    </citation>
    <scope>NUCLEOTIDE SEQUENCE [LARGE SCALE GENOMIC DNA]</scope>
    <source>
        <strain evidence="1 2">DSM 22083</strain>
    </source>
</reference>
<sequence length="128" mass="13604">MPAGNDLTPQQLHRIEQAVANAESVSGLTFSVFIGVAEEDSRQYAERLHAGLDDPKHSVLVLCDPGFRALEIVTGAEARRTLDDLECRLAAASMQSSFAGGDIVGGLVLGIQQLGEAARKPRTLHANP</sequence>
<name>A0A7Y9LBS9_9ACTN</name>
<gene>
    <name evidence="1" type="ORF">BKA15_001470</name>
</gene>
<accession>A0A7Y9LBS9</accession>
<dbReference type="EMBL" id="JACCBU010000001">
    <property type="protein sequence ID" value="NYE70141.1"/>
    <property type="molecule type" value="Genomic_DNA"/>
</dbReference>
<evidence type="ECO:0000313" key="2">
    <source>
        <dbReference type="Proteomes" id="UP000569914"/>
    </source>
</evidence>
<evidence type="ECO:0000313" key="1">
    <source>
        <dbReference type="EMBL" id="NYE70141.1"/>
    </source>
</evidence>
<dbReference type="Pfam" id="PF17174">
    <property type="entry name" value="DUF5130"/>
    <property type="match status" value="1"/>
</dbReference>
<proteinExistence type="predicted"/>